<dbReference type="Proteomes" id="UP000028123">
    <property type="component" value="Unassembled WGS sequence"/>
</dbReference>
<feature type="domain" description="Ketopantoate reductase C-terminal" evidence="13">
    <location>
        <begin position="199"/>
        <end position="322"/>
    </location>
</feature>
<comment type="function">
    <text evidence="1 11">Catalyzes the NADPH-dependent reduction of ketopantoate into pantoic acid.</text>
</comment>
<gene>
    <name evidence="14" type="ORF">ET33_25385</name>
</gene>
<evidence type="ECO:0000313" key="15">
    <source>
        <dbReference type="Proteomes" id="UP000028123"/>
    </source>
</evidence>
<dbReference type="NCBIfam" id="TIGR00745">
    <property type="entry name" value="apbA_panE"/>
    <property type="match status" value="1"/>
</dbReference>
<sequence>MGRFTVIGAGALGTLFAVKLSEAGHEVEVVVRRAERQAEIEAAGLRLIDAVSGSEEKNAQAVITAFPRVCLWDEMEGFGGKDGSGPHFILLAVKQSAITRELGFELGRRMGPSAWMVCLQNGIGHLETLAAHVPAERLLAAVTTEGAMISAAGEAVHTGSGMTWVGAAGDERVEVSEIAQKNLVYWLQLAGFSASMSKNISSRIWQKLLINAVINPLTALLRVPNGELLSLPGAGELMRALYEEGVALAHALDIRLEPDLWEQLLEVCRRTANNRSSMLQDMTVGRLTEIDAITGGLLREANRSGIALPTHLTVYRLIKAAEAGHRP</sequence>
<dbReference type="GO" id="GO:0005737">
    <property type="term" value="C:cytoplasm"/>
    <property type="evidence" value="ECO:0007669"/>
    <property type="project" value="TreeGrafter"/>
</dbReference>
<dbReference type="FunFam" id="1.10.1040.10:FF:000017">
    <property type="entry name" value="2-dehydropantoate 2-reductase"/>
    <property type="match status" value="1"/>
</dbReference>
<protein>
    <recommendedName>
        <fullName evidence="5 11">2-dehydropantoate 2-reductase</fullName>
        <ecNumber evidence="4 11">1.1.1.169</ecNumber>
    </recommendedName>
    <alternativeName>
        <fullName evidence="9 11">Ketopantoate reductase</fullName>
    </alternativeName>
</protein>
<organism evidence="14 15">
    <name type="scientific">Paenibacillus tyrfis</name>
    <dbReference type="NCBI Taxonomy" id="1501230"/>
    <lineage>
        <taxon>Bacteria</taxon>
        <taxon>Bacillati</taxon>
        <taxon>Bacillota</taxon>
        <taxon>Bacilli</taxon>
        <taxon>Bacillales</taxon>
        <taxon>Paenibacillaceae</taxon>
        <taxon>Paenibacillus</taxon>
    </lineage>
</organism>
<dbReference type="Pfam" id="PF08546">
    <property type="entry name" value="ApbA_C"/>
    <property type="match status" value="1"/>
</dbReference>
<name>A0A081P940_9BACL</name>
<proteinExistence type="inferred from homology"/>
<dbReference type="InterPro" id="IPR050838">
    <property type="entry name" value="Ketopantoate_reductase"/>
</dbReference>
<dbReference type="PANTHER" id="PTHR43765">
    <property type="entry name" value="2-DEHYDROPANTOATE 2-REDUCTASE-RELATED"/>
    <property type="match status" value="1"/>
</dbReference>
<dbReference type="eggNOG" id="COG1893">
    <property type="taxonomic scope" value="Bacteria"/>
</dbReference>
<comment type="catalytic activity">
    <reaction evidence="10 11">
        <text>(R)-pantoate + NADP(+) = 2-dehydropantoate + NADPH + H(+)</text>
        <dbReference type="Rhea" id="RHEA:16233"/>
        <dbReference type="ChEBI" id="CHEBI:11561"/>
        <dbReference type="ChEBI" id="CHEBI:15378"/>
        <dbReference type="ChEBI" id="CHEBI:15980"/>
        <dbReference type="ChEBI" id="CHEBI:57783"/>
        <dbReference type="ChEBI" id="CHEBI:58349"/>
        <dbReference type="EC" id="1.1.1.169"/>
    </reaction>
</comment>
<evidence type="ECO:0000259" key="12">
    <source>
        <dbReference type="Pfam" id="PF02558"/>
    </source>
</evidence>
<dbReference type="SUPFAM" id="SSF48179">
    <property type="entry name" value="6-phosphogluconate dehydrogenase C-terminal domain-like"/>
    <property type="match status" value="1"/>
</dbReference>
<comment type="caution">
    <text evidence="14">The sequence shown here is derived from an EMBL/GenBank/DDBJ whole genome shotgun (WGS) entry which is preliminary data.</text>
</comment>
<reference evidence="14 15" key="1">
    <citation type="submission" date="2014-06" db="EMBL/GenBank/DDBJ databases">
        <title>Draft genome sequence of Paenibacillus sp. MSt1.</title>
        <authorList>
            <person name="Aw Y.K."/>
            <person name="Ong K.S."/>
            <person name="Gan H.M."/>
            <person name="Lee S.M."/>
        </authorList>
    </citation>
    <scope>NUCLEOTIDE SEQUENCE [LARGE SCALE GENOMIC DNA]</scope>
    <source>
        <strain evidence="14 15">MSt1</strain>
    </source>
</reference>
<dbReference type="Gene3D" id="1.10.1040.10">
    <property type="entry name" value="N-(1-d-carboxylethyl)-l-norvaline Dehydrogenase, domain 2"/>
    <property type="match status" value="1"/>
</dbReference>
<dbReference type="Pfam" id="PF02558">
    <property type="entry name" value="ApbA"/>
    <property type="match status" value="1"/>
</dbReference>
<dbReference type="Gene3D" id="3.40.50.720">
    <property type="entry name" value="NAD(P)-binding Rossmann-like Domain"/>
    <property type="match status" value="1"/>
</dbReference>
<dbReference type="GO" id="GO:0015940">
    <property type="term" value="P:pantothenate biosynthetic process"/>
    <property type="evidence" value="ECO:0007669"/>
    <property type="project" value="UniProtKB-UniPathway"/>
</dbReference>
<evidence type="ECO:0000313" key="14">
    <source>
        <dbReference type="EMBL" id="KEQ27213.1"/>
    </source>
</evidence>
<dbReference type="SUPFAM" id="SSF51735">
    <property type="entry name" value="NAD(P)-binding Rossmann-fold domains"/>
    <property type="match status" value="1"/>
</dbReference>
<dbReference type="InterPro" id="IPR008927">
    <property type="entry name" value="6-PGluconate_DH-like_C_sf"/>
</dbReference>
<evidence type="ECO:0000256" key="1">
    <source>
        <dbReference type="ARBA" id="ARBA00002919"/>
    </source>
</evidence>
<dbReference type="InterPro" id="IPR003710">
    <property type="entry name" value="ApbA"/>
</dbReference>
<dbReference type="PANTHER" id="PTHR43765:SF2">
    <property type="entry name" value="2-DEHYDROPANTOATE 2-REDUCTASE"/>
    <property type="match status" value="1"/>
</dbReference>
<evidence type="ECO:0000256" key="5">
    <source>
        <dbReference type="ARBA" id="ARBA00019465"/>
    </source>
</evidence>
<keyword evidence="6 11" id="KW-0566">Pantothenate biosynthesis</keyword>
<evidence type="ECO:0000256" key="4">
    <source>
        <dbReference type="ARBA" id="ARBA00013014"/>
    </source>
</evidence>
<dbReference type="InterPro" id="IPR013752">
    <property type="entry name" value="KPA_reductase"/>
</dbReference>
<comment type="similarity">
    <text evidence="3 11">Belongs to the ketopantoate reductase family.</text>
</comment>
<dbReference type="GO" id="GO:0050661">
    <property type="term" value="F:NADP binding"/>
    <property type="evidence" value="ECO:0007669"/>
    <property type="project" value="TreeGrafter"/>
</dbReference>
<evidence type="ECO:0000256" key="7">
    <source>
        <dbReference type="ARBA" id="ARBA00022857"/>
    </source>
</evidence>
<evidence type="ECO:0000256" key="9">
    <source>
        <dbReference type="ARBA" id="ARBA00032024"/>
    </source>
</evidence>
<dbReference type="GO" id="GO:0008677">
    <property type="term" value="F:2-dehydropantoate 2-reductase activity"/>
    <property type="evidence" value="ECO:0007669"/>
    <property type="project" value="UniProtKB-EC"/>
</dbReference>
<comment type="pathway">
    <text evidence="2 11">Cofactor biosynthesis; (R)-pantothenate biosynthesis; (R)-pantoate from 3-methyl-2-oxobutanoate: step 2/2.</text>
</comment>
<evidence type="ECO:0000256" key="2">
    <source>
        <dbReference type="ARBA" id="ARBA00004994"/>
    </source>
</evidence>
<keyword evidence="7 11" id="KW-0521">NADP</keyword>
<evidence type="ECO:0000259" key="13">
    <source>
        <dbReference type="Pfam" id="PF08546"/>
    </source>
</evidence>
<dbReference type="InterPro" id="IPR013332">
    <property type="entry name" value="KPR_N"/>
</dbReference>
<evidence type="ECO:0000256" key="10">
    <source>
        <dbReference type="ARBA" id="ARBA00048793"/>
    </source>
</evidence>
<evidence type="ECO:0000256" key="8">
    <source>
        <dbReference type="ARBA" id="ARBA00023002"/>
    </source>
</evidence>
<evidence type="ECO:0000256" key="3">
    <source>
        <dbReference type="ARBA" id="ARBA00007870"/>
    </source>
</evidence>
<keyword evidence="8 11" id="KW-0560">Oxidoreductase</keyword>
<keyword evidence="15" id="KW-1185">Reference proteome</keyword>
<feature type="domain" description="Ketopantoate reductase N-terminal" evidence="12">
    <location>
        <begin position="5"/>
        <end position="168"/>
    </location>
</feature>
<dbReference type="InterPro" id="IPR036291">
    <property type="entry name" value="NAD(P)-bd_dom_sf"/>
</dbReference>
<dbReference type="AlphaFoldDB" id="A0A081P940"/>
<dbReference type="OrthoDB" id="9800163at2"/>
<dbReference type="EMBL" id="JNVM01000004">
    <property type="protein sequence ID" value="KEQ27213.1"/>
    <property type="molecule type" value="Genomic_DNA"/>
</dbReference>
<evidence type="ECO:0000256" key="6">
    <source>
        <dbReference type="ARBA" id="ARBA00022655"/>
    </source>
</evidence>
<dbReference type="InterPro" id="IPR013328">
    <property type="entry name" value="6PGD_dom2"/>
</dbReference>
<accession>A0A081P940</accession>
<dbReference type="RefSeq" id="WP_036677279.1">
    <property type="nucleotide sequence ID" value="NZ_FYEP01000014.1"/>
</dbReference>
<evidence type="ECO:0000256" key="11">
    <source>
        <dbReference type="RuleBase" id="RU362068"/>
    </source>
</evidence>
<dbReference type="UniPathway" id="UPA00028">
    <property type="reaction ID" value="UER00004"/>
</dbReference>
<dbReference type="EC" id="1.1.1.169" evidence="4 11"/>